<organism evidence="1 2">
    <name type="scientific">Herbiconiux oxytropis</name>
    <dbReference type="NCBI Taxonomy" id="2970915"/>
    <lineage>
        <taxon>Bacteria</taxon>
        <taxon>Bacillati</taxon>
        <taxon>Actinomycetota</taxon>
        <taxon>Actinomycetes</taxon>
        <taxon>Micrococcales</taxon>
        <taxon>Microbacteriaceae</taxon>
        <taxon>Herbiconiux</taxon>
    </lineage>
</organism>
<gene>
    <name evidence="1" type="ORF">N1028_16635</name>
</gene>
<name>A0AA42BWX9_9MICO</name>
<dbReference type="Proteomes" id="UP001165587">
    <property type="component" value="Unassembled WGS sequence"/>
</dbReference>
<keyword evidence="2" id="KW-1185">Reference proteome</keyword>
<proteinExistence type="predicted"/>
<comment type="caution">
    <text evidence="1">The sequence shown here is derived from an EMBL/GenBank/DDBJ whole genome shotgun (WGS) entry which is preliminary data.</text>
</comment>
<accession>A0AA42BWX9</accession>
<dbReference type="EMBL" id="JANLCK010000011">
    <property type="protein sequence ID" value="MCS5727523.1"/>
    <property type="molecule type" value="Genomic_DNA"/>
</dbReference>
<protein>
    <submittedName>
        <fullName evidence="1">Gluconate 2-dehydrogenase subunit 3 family protein</fullName>
    </submittedName>
</protein>
<reference evidence="1" key="1">
    <citation type="submission" date="2022-08" db="EMBL/GenBank/DDBJ databases">
        <authorList>
            <person name="Deng Y."/>
            <person name="Han X.-F."/>
            <person name="Zhang Y.-Q."/>
        </authorList>
    </citation>
    <scope>NUCLEOTIDE SEQUENCE</scope>
    <source>
        <strain evidence="1">CPCC 203407</strain>
    </source>
</reference>
<evidence type="ECO:0000313" key="2">
    <source>
        <dbReference type="Proteomes" id="UP001165587"/>
    </source>
</evidence>
<evidence type="ECO:0000313" key="1">
    <source>
        <dbReference type="EMBL" id="MCS5727523.1"/>
    </source>
</evidence>
<sequence>MSGAHGGGLIGAVVDRLIPGDGHWPPGGSTVAVRFVEQAIADGGDRGAAVAAVLQGVSGLAARRGGLFAWLPVPVRDAVLGDVEAQPGWSSGFRMLYELACEGYYTDPLVEAVTRERTGFDAARPLTGMPLAPFDERLLDRVRRLPPSYRPVVR</sequence>
<dbReference type="InterPro" id="IPR027056">
    <property type="entry name" value="Gluconate_2DH_su3"/>
</dbReference>
<dbReference type="AlphaFoldDB" id="A0AA42BWX9"/>
<dbReference type="Pfam" id="PF13618">
    <property type="entry name" value="Gluconate_2-dh3"/>
    <property type="match status" value="1"/>
</dbReference>
<dbReference type="RefSeq" id="WP_259530511.1">
    <property type="nucleotide sequence ID" value="NZ_JANLCK010000011.1"/>
</dbReference>